<reference evidence="1 2" key="1">
    <citation type="journal article" date="2022" name="Nat. Plants">
        <title>Genomes of leafy and leafless Platanthera orchids illuminate the evolution of mycoheterotrophy.</title>
        <authorList>
            <person name="Li M.H."/>
            <person name="Liu K.W."/>
            <person name="Li Z."/>
            <person name="Lu H.C."/>
            <person name="Ye Q.L."/>
            <person name="Zhang D."/>
            <person name="Wang J.Y."/>
            <person name="Li Y.F."/>
            <person name="Zhong Z.M."/>
            <person name="Liu X."/>
            <person name="Yu X."/>
            <person name="Liu D.K."/>
            <person name="Tu X.D."/>
            <person name="Liu B."/>
            <person name="Hao Y."/>
            <person name="Liao X.Y."/>
            <person name="Jiang Y.T."/>
            <person name="Sun W.H."/>
            <person name="Chen J."/>
            <person name="Chen Y.Q."/>
            <person name="Ai Y."/>
            <person name="Zhai J.W."/>
            <person name="Wu S.S."/>
            <person name="Zhou Z."/>
            <person name="Hsiao Y.Y."/>
            <person name="Wu W.L."/>
            <person name="Chen Y.Y."/>
            <person name="Lin Y.F."/>
            <person name="Hsu J.L."/>
            <person name="Li C.Y."/>
            <person name="Wang Z.W."/>
            <person name="Zhao X."/>
            <person name="Zhong W.Y."/>
            <person name="Ma X.K."/>
            <person name="Ma L."/>
            <person name="Huang J."/>
            <person name="Chen G.Z."/>
            <person name="Huang M.Z."/>
            <person name="Huang L."/>
            <person name="Peng D.H."/>
            <person name="Luo Y.B."/>
            <person name="Zou S.Q."/>
            <person name="Chen S.P."/>
            <person name="Lan S."/>
            <person name="Tsai W.C."/>
            <person name="Van de Peer Y."/>
            <person name="Liu Z.J."/>
        </authorList>
    </citation>
    <scope>NUCLEOTIDE SEQUENCE [LARGE SCALE GENOMIC DNA]</scope>
    <source>
        <strain evidence="1">Lor288</strain>
    </source>
</reference>
<dbReference type="Proteomes" id="UP001412067">
    <property type="component" value="Unassembled WGS sequence"/>
</dbReference>
<name>A0ABR2LXM1_9ASPA</name>
<keyword evidence="2" id="KW-1185">Reference proteome</keyword>
<evidence type="ECO:0000313" key="1">
    <source>
        <dbReference type="EMBL" id="KAK8952971.1"/>
    </source>
</evidence>
<organism evidence="1 2">
    <name type="scientific">Platanthera guangdongensis</name>
    <dbReference type="NCBI Taxonomy" id="2320717"/>
    <lineage>
        <taxon>Eukaryota</taxon>
        <taxon>Viridiplantae</taxon>
        <taxon>Streptophyta</taxon>
        <taxon>Embryophyta</taxon>
        <taxon>Tracheophyta</taxon>
        <taxon>Spermatophyta</taxon>
        <taxon>Magnoliopsida</taxon>
        <taxon>Liliopsida</taxon>
        <taxon>Asparagales</taxon>
        <taxon>Orchidaceae</taxon>
        <taxon>Orchidoideae</taxon>
        <taxon>Orchideae</taxon>
        <taxon>Orchidinae</taxon>
        <taxon>Platanthera</taxon>
    </lineage>
</organism>
<dbReference type="PANTHER" id="PTHR31972">
    <property type="entry name" value="EXPRESSED PROTEIN"/>
    <property type="match status" value="1"/>
</dbReference>
<dbReference type="InterPro" id="IPR008586">
    <property type="entry name" value="DUF868_pln"/>
</dbReference>
<dbReference type="Pfam" id="PF05910">
    <property type="entry name" value="DUF868"/>
    <property type="match status" value="1"/>
</dbReference>
<gene>
    <name evidence="1" type="ORF">KSP40_PGU015923</name>
</gene>
<dbReference type="EMBL" id="JBBWWR010000014">
    <property type="protein sequence ID" value="KAK8952971.1"/>
    <property type="molecule type" value="Genomic_DNA"/>
</dbReference>
<comment type="caution">
    <text evidence="1">The sequence shown here is derived from an EMBL/GenBank/DDBJ whole genome shotgun (WGS) entry which is preliminary data.</text>
</comment>
<accession>A0ABR2LXM1</accession>
<protein>
    <submittedName>
        <fullName evidence="1">Uncharacterized protein</fullName>
    </submittedName>
</protein>
<dbReference type="PANTHER" id="PTHR31972:SF74">
    <property type="entry name" value="EXPRESSED PROTEIN"/>
    <property type="match status" value="1"/>
</dbReference>
<sequence length="276" mass="30254">MGLNDACLEIRSDEKRVMHVMRILSVLWKFRGNQTIVVDGLPMEVFWDVHNWLFDASKGNIVFMFPSNPAILSCKSFIAGHALHSPALFVRYFIALLVKSLILSYPQLLSSKSKSRKISPAEANPAKASIDPMLPAMLSSRTLSSPARYCHLISSSTATRRSSLCNPKCPAESSASPQLPVAPVYLLALILKLLIPPSCKLFLAATLGVYSGKLILHRCCDLPPVLLNSHCEIVAFKAVRNCSGDNHCEIVAFKAIDPFDNSSILGNMAWSITLTV</sequence>
<evidence type="ECO:0000313" key="2">
    <source>
        <dbReference type="Proteomes" id="UP001412067"/>
    </source>
</evidence>
<proteinExistence type="predicted"/>